<keyword evidence="15" id="KW-1185">Reference proteome</keyword>
<evidence type="ECO:0000256" key="9">
    <source>
        <dbReference type="ARBA" id="ARBA00023237"/>
    </source>
</evidence>
<dbReference type="Pfam" id="PF00593">
    <property type="entry name" value="TonB_dep_Rec_b-barrel"/>
    <property type="match status" value="1"/>
</dbReference>
<dbReference type="SMART" id="SM00965">
    <property type="entry name" value="STN"/>
    <property type="match status" value="1"/>
</dbReference>
<reference evidence="14 15" key="1">
    <citation type="submission" date="2024-03" db="EMBL/GenBank/DDBJ databases">
        <authorList>
            <person name="Jo J.-H."/>
        </authorList>
    </citation>
    <scope>NUCLEOTIDE SEQUENCE [LARGE SCALE GENOMIC DNA]</scope>
    <source>
        <strain evidence="14 15">PS1R-30</strain>
    </source>
</reference>
<dbReference type="PROSITE" id="PS52016">
    <property type="entry name" value="TONB_DEPENDENT_REC_3"/>
    <property type="match status" value="1"/>
</dbReference>
<gene>
    <name evidence="14" type="ORF">WG901_19955</name>
</gene>
<protein>
    <submittedName>
        <fullName evidence="14">TonB-dependent receptor</fullName>
    </submittedName>
</protein>
<evidence type="ECO:0000256" key="5">
    <source>
        <dbReference type="ARBA" id="ARBA00022692"/>
    </source>
</evidence>
<dbReference type="EMBL" id="JBBHJZ010000005">
    <property type="protein sequence ID" value="MEJ5978938.1"/>
    <property type="molecule type" value="Genomic_DNA"/>
</dbReference>
<dbReference type="InterPro" id="IPR037066">
    <property type="entry name" value="Plug_dom_sf"/>
</dbReference>
<evidence type="ECO:0000256" key="8">
    <source>
        <dbReference type="ARBA" id="ARBA00023136"/>
    </source>
</evidence>
<dbReference type="PANTHER" id="PTHR47234:SF3">
    <property type="entry name" value="SECRETIN_TONB SHORT N-TERMINAL DOMAIN-CONTAINING PROTEIN"/>
    <property type="match status" value="1"/>
</dbReference>
<keyword evidence="9 10" id="KW-0998">Cell outer membrane</keyword>
<dbReference type="Gene3D" id="2.40.170.20">
    <property type="entry name" value="TonB-dependent receptor, beta-barrel domain"/>
    <property type="match status" value="1"/>
</dbReference>
<dbReference type="Gene3D" id="2.170.130.10">
    <property type="entry name" value="TonB-dependent receptor, plug domain"/>
    <property type="match status" value="1"/>
</dbReference>
<feature type="signal peptide" evidence="12">
    <location>
        <begin position="1"/>
        <end position="27"/>
    </location>
</feature>
<keyword evidence="14" id="KW-0675">Receptor</keyword>
<evidence type="ECO:0000313" key="14">
    <source>
        <dbReference type="EMBL" id="MEJ5978938.1"/>
    </source>
</evidence>
<dbReference type="RefSeq" id="WP_339588882.1">
    <property type="nucleotide sequence ID" value="NZ_JBBHJZ010000005.1"/>
</dbReference>
<evidence type="ECO:0000313" key="15">
    <source>
        <dbReference type="Proteomes" id="UP001361239"/>
    </source>
</evidence>
<dbReference type="Gene3D" id="3.55.50.30">
    <property type="match status" value="1"/>
</dbReference>
<evidence type="ECO:0000256" key="2">
    <source>
        <dbReference type="ARBA" id="ARBA00022448"/>
    </source>
</evidence>
<evidence type="ECO:0000256" key="3">
    <source>
        <dbReference type="ARBA" id="ARBA00022452"/>
    </source>
</evidence>
<dbReference type="InterPro" id="IPR000531">
    <property type="entry name" value="Beta-barrel_TonB"/>
</dbReference>
<evidence type="ECO:0000256" key="4">
    <source>
        <dbReference type="ARBA" id="ARBA00022496"/>
    </source>
</evidence>
<keyword evidence="7 11" id="KW-0798">TonB box</keyword>
<evidence type="ECO:0000259" key="13">
    <source>
        <dbReference type="SMART" id="SM00965"/>
    </source>
</evidence>
<keyword evidence="4" id="KW-0406">Ion transport</keyword>
<organism evidence="14 15">
    <name type="scientific">Novosphingobium anseongense</name>
    <dbReference type="NCBI Taxonomy" id="3133436"/>
    <lineage>
        <taxon>Bacteria</taxon>
        <taxon>Pseudomonadati</taxon>
        <taxon>Pseudomonadota</taxon>
        <taxon>Alphaproteobacteria</taxon>
        <taxon>Sphingomonadales</taxon>
        <taxon>Sphingomonadaceae</taxon>
        <taxon>Novosphingobium</taxon>
    </lineage>
</organism>
<dbReference type="InterPro" id="IPR012910">
    <property type="entry name" value="Plug_dom"/>
</dbReference>
<dbReference type="InterPro" id="IPR036942">
    <property type="entry name" value="Beta-barrel_TonB_sf"/>
</dbReference>
<keyword evidence="6" id="KW-0408">Iron</keyword>
<comment type="subcellular location">
    <subcellularLocation>
        <location evidence="1 10">Cell outer membrane</location>
        <topology evidence="1 10">Multi-pass membrane protein</topology>
    </subcellularLocation>
</comment>
<proteinExistence type="inferred from homology"/>
<dbReference type="InterPro" id="IPR039426">
    <property type="entry name" value="TonB-dep_rcpt-like"/>
</dbReference>
<dbReference type="SUPFAM" id="SSF56935">
    <property type="entry name" value="Porins"/>
    <property type="match status" value="1"/>
</dbReference>
<accession>A0ABU8S119</accession>
<keyword evidence="3 10" id="KW-1134">Transmembrane beta strand</keyword>
<feature type="chain" id="PRO_5045255328" evidence="12">
    <location>
        <begin position="28"/>
        <end position="1025"/>
    </location>
</feature>
<evidence type="ECO:0000256" key="7">
    <source>
        <dbReference type="ARBA" id="ARBA00023077"/>
    </source>
</evidence>
<comment type="similarity">
    <text evidence="10 11">Belongs to the TonB-dependent receptor family.</text>
</comment>
<feature type="domain" description="Secretin/TonB short N-terminal" evidence="13">
    <location>
        <begin position="52"/>
        <end position="103"/>
    </location>
</feature>
<keyword evidence="5 10" id="KW-0812">Transmembrane</keyword>
<evidence type="ECO:0000256" key="6">
    <source>
        <dbReference type="ARBA" id="ARBA00023004"/>
    </source>
</evidence>
<evidence type="ECO:0000256" key="11">
    <source>
        <dbReference type="RuleBase" id="RU003357"/>
    </source>
</evidence>
<dbReference type="InterPro" id="IPR011662">
    <property type="entry name" value="Secretin/TonB_short_N"/>
</dbReference>
<keyword evidence="4" id="KW-0410">Iron transport</keyword>
<keyword evidence="2 10" id="KW-0813">Transport</keyword>
<dbReference type="Pfam" id="PF07715">
    <property type="entry name" value="Plug"/>
    <property type="match status" value="1"/>
</dbReference>
<dbReference type="PANTHER" id="PTHR47234">
    <property type="match status" value="1"/>
</dbReference>
<sequence>MPLYSRRASLIIAASAAFVATAPPAQARERVFDISAQPAADGIRVFSRQSGIQVLAAGAVVQGKSTGPVEGRLEVRAALDRLLAGSGITVLSFDGSVVVLAADDTPAGTEAPSPIVVTGSRLPQVQAKSAMPVRRVDMAEAARFGRNSAYDVLIAEPSIAAGIGLGNAFGQGWDAGVSSVSLRNLGANRSLTLIDGMRRVSGSARSSAVDITMIPAAMIERIEVITGGATAIYGADAVTGAINIVTRQKLDRLELSLSQGLAERGDARESTLSLATGTSFADGRGSIAIGGTYSDIAPLDYAQRYRTYLRSVANPANTGANDGIPDQITAPDFRQIYYAYQPSFFFDGRSYLVENGTPRPAAYEQSLYPGQFSYGNGGDGRNLRDADQLRGGLRSLAVIGHVEYSPSDRLTYRAYADFGVSQNRGTASFPRPRDDSRPIWFDGAGGSTARLDNPFLPAGLRRFMLDNGLTTLAIERTFGNFPIMREYHHRHSLTIGQSLEGELGAGMRWSAFQQFGRTTDDVRTTDIPVMSHWLAARDVVADPVTGLPACRDTVARRAGCVPLNVFGDDRPSPALASYVLGTRRERRVNGQQIWGMNASGSPIALPAGRLGLVFGAEYRRETLQTRDDPLARSEFTYGGSGYTVHPDLDAEFDVWELYGEAKAPLLRGRPFAESLDLEGAFRLSKYTAVGTTGTWKLGGTWSPVRGLLLRAMRSRSVRVPNFGELYEVPVQKQAGSITDPCEAADYYQSDTRSANCRALGILVPLGDFKVGPIITTQGNRDLRPETSNSLTLGAVLRPAFLPGAELTIDYWDIGIREAVTQFDYTTILDLCVDLPTIANLFCDAVSRDPSDGRVTAISTQQVNAARMTARGIDLGLSVQRGLGLGRLKLDLQGTYLLRHMVLSMPGFGAGNVRYDGDWEHPRFRGNAQIAWNAGPFGAALNLRFISAGRYAINAESDEVYDRNRLQPYLYADISFSHEIGEALVASFGVRNLSDLRPPQVYPVYKDTTLYDQVGRYLFTTIALRI</sequence>
<keyword evidence="12" id="KW-0732">Signal</keyword>
<dbReference type="Proteomes" id="UP001361239">
    <property type="component" value="Unassembled WGS sequence"/>
</dbReference>
<evidence type="ECO:0000256" key="1">
    <source>
        <dbReference type="ARBA" id="ARBA00004571"/>
    </source>
</evidence>
<evidence type="ECO:0000256" key="12">
    <source>
        <dbReference type="SAM" id="SignalP"/>
    </source>
</evidence>
<evidence type="ECO:0000256" key="10">
    <source>
        <dbReference type="PROSITE-ProRule" id="PRU01360"/>
    </source>
</evidence>
<name>A0ABU8S119_9SPHN</name>
<comment type="caution">
    <text evidence="14">The sequence shown here is derived from an EMBL/GenBank/DDBJ whole genome shotgun (WGS) entry which is preliminary data.</text>
</comment>
<keyword evidence="8 10" id="KW-0472">Membrane</keyword>